<dbReference type="InterPro" id="IPR053967">
    <property type="entry name" value="LlgE_F_G-like_D1"/>
</dbReference>
<evidence type="ECO:0000259" key="9">
    <source>
        <dbReference type="Pfam" id="PF22692"/>
    </source>
</evidence>
<keyword evidence="4 5" id="KW-0975">Bacterial flagellum</keyword>
<dbReference type="SUPFAM" id="SSF117143">
    <property type="entry name" value="Flagellar hook protein flgE"/>
    <property type="match status" value="1"/>
</dbReference>
<organism evidence="10 11">
    <name type="scientific">Granulicella rosea</name>
    <dbReference type="NCBI Taxonomy" id="474952"/>
    <lineage>
        <taxon>Bacteria</taxon>
        <taxon>Pseudomonadati</taxon>
        <taxon>Acidobacteriota</taxon>
        <taxon>Terriglobia</taxon>
        <taxon>Terriglobales</taxon>
        <taxon>Acidobacteriaceae</taxon>
        <taxon>Granulicella</taxon>
    </lineage>
</organism>
<dbReference type="Proteomes" id="UP000198356">
    <property type="component" value="Unassembled WGS sequence"/>
</dbReference>
<evidence type="ECO:0000313" key="11">
    <source>
        <dbReference type="Proteomes" id="UP000198356"/>
    </source>
</evidence>
<dbReference type="InterPro" id="IPR010930">
    <property type="entry name" value="Flg_bb/hook_C_dom"/>
</dbReference>
<evidence type="ECO:0000256" key="3">
    <source>
        <dbReference type="ARBA" id="ARBA00019015"/>
    </source>
</evidence>
<feature type="domain" description="Flagellar hook protein FlgE D2" evidence="8">
    <location>
        <begin position="174"/>
        <end position="289"/>
    </location>
</feature>
<keyword evidence="10" id="KW-0282">Flagellum</keyword>
<gene>
    <name evidence="10" type="ORF">SAMN05421770_1011024</name>
</gene>
<feature type="domain" description="Flagellar basal-body/hook protein C-terminal" evidence="7">
    <location>
        <begin position="364"/>
        <end position="407"/>
    </location>
</feature>
<feature type="domain" description="Flagellar basal body rod protein N-terminal" evidence="6">
    <location>
        <begin position="6"/>
        <end position="34"/>
    </location>
</feature>
<proteinExistence type="inferred from homology"/>
<dbReference type="OrthoDB" id="9804559at2"/>
<dbReference type="InterPro" id="IPR011491">
    <property type="entry name" value="FlgE_D2"/>
</dbReference>
<dbReference type="PANTHER" id="PTHR30435">
    <property type="entry name" value="FLAGELLAR PROTEIN"/>
    <property type="match status" value="1"/>
</dbReference>
<name>A0A239EK27_9BACT</name>
<protein>
    <recommendedName>
        <fullName evidence="3">Flagellar hook protein FlgE</fullName>
    </recommendedName>
</protein>
<dbReference type="Pfam" id="PF00460">
    <property type="entry name" value="Flg_bb_rod"/>
    <property type="match status" value="1"/>
</dbReference>
<dbReference type="Pfam" id="PF06429">
    <property type="entry name" value="Flg_bbr_C"/>
    <property type="match status" value="1"/>
</dbReference>
<evidence type="ECO:0000256" key="1">
    <source>
        <dbReference type="ARBA" id="ARBA00004117"/>
    </source>
</evidence>
<dbReference type="GO" id="GO:0071978">
    <property type="term" value="P:bacterial-type flagellum-dependent swarming motility"/>
    <property type="evidence" value="ECO:0007669"/>
    <property type="project" value="TreeGrafter"/>
</dbReference>
<dbReference type="EMBL" id="FZOU01000001">
    <property type="protein sequence ID" value="SNS45015.1"/>
    <property type="molecule type" value="Genomic_DNA"/>
</dbReference>
<evidence type="ECO:0000256" key="4">
    <source>
        <dbReference type="ARBA" id="ARBA00023143"/>
    </source>
</evidence>
<dbReference type="InterPro" id="IPR037058">
    <property type="entry name" value="Falgellar_hook_FlgE_sf"/>
</dbReference>
<dbReference type="Pfam" id="PF22692">
    <property type="entry name" value="LlgE_F_G_D1"/>
    <property type="match status" value="1"/>
</dbReference>
<accession>A0A239EK27</accession>
<dbReference type="Gene3D" id="2.60.98.20">
    <property type="entry name" value="Flagellar hook protein FlgE"/>
    <property type="match status" value="1"/>
</dbReference>
<dbReference type="InterPro" id="IPR019776">
    <property type="entry name" value="Flagellar_basal_body_rod_CS"/>
</dbReference>
<dbReference type="GO" id="GO:0009425">
    <property type="term" value="C:bacterial-type flagellum basal body"/>
    <property type="evidence" value="ECO:0007669"/>
    <property type="project" value="UniProtKB-SubCell"/>
</dbReference>
<comment type="subcellular location">
    <subcellularLocation>
        <location evidence="1 5">Bacterial flagellum basal body</location>
    </subcellularLocation>
</comment>
<dbReference type="PANTHER" id="PTHR30435:SF19">
    <property type="entry name" value="FLAGELLAR BASAL-BODY ROD PROTEIN FLGG"/>
    <property type="match status" value="1"/>
</dbReference>
<comment type="similarity">
    <text evidence="2 5">Belongs to the flagella basal body rod proteins family.</text>
</comment>
<keyword evidence="10" id="KW-0966">Cell projection</keyword>
<dbReference type="InterPro" id="IPR020013">
    <property type="entry name" value="Flagellar_FlgE/F/G"/>
</dbReference>
<evidence type="ECO:0000313" key="10">
    <source>
        <dbReference type="EMBL" id="SNS45015.1"/>
    </source>
</evidence>
<evidence type="ECO:0000259" key="8">
    <source>
        <dbReference type="Pfam" id="PF07559"/>
    </source>
</evidence>
<evidence type="ECO:0000259" key="7">
    <source>
        <dbReference type="Pfam" id="PF06429"/>
    </source>
</evidence>
<evidence type="ECO:0000256" key="2">
    <source>
        <dbReference type="ARBA" id="ARBA00009677"/>
    </source>
</evidence>
<dbReference type="PROSITE" id="PS00588">
    <property type="entry name" value="FLAGELLA_BB_ROD"/>
    <property type="match status" value="1"/>
</dbReference>
<reference evidence="10 11" key="1">
    <citation type="submission" date="2017-06" db="EMBL/GenBank/DDBJ databases">
        <authorList>
            <person name="Kim H.J."/>
            <person name="Triplett B.A."/>
        </authorList>
    </citation>
    <scope>NUCLEOTIDE SEQUENCE [LARGE SCALE GENOMIC DNA]</scope>
    <source>
        <strain evidence="10 11">DSM 18704</strain>
    </source>
</reference>
<dbReference type="NCBIfam" id="TIGR03506">
    <property type="entry name" value="FlgEFG_subfam"/>
    <property type="match status" value="1"/>
</dbReference>
<dbReference type="RefSeq" id="WP_089407264.1">
    <property type="nucleotide sequence ID" value="NZ_FZOU01000001.1"/>
</dbReference>
<keyword evidence="11" id="KW-1185">Reference proteome</keyword>
<evidence type="ECO:0000256" key="5">
    <source>
        <dbReference type="RuleBase" id="RU362116"/>
    </source>
</evidence>
<keyword evidence="10" id="KW-0969">Cilium</keyword>
<sequence>MPNFSIALTGLQADTVALDTIGNNLANLNTTAFKGQTTTFEDLFYQNVGTTGSGDRLQVGVGTRVNSTSSDFSQGSLTTTGDENDVAISGSGFFVVQQGNFQNLTRAGDFQVDSTGNLITSSGESVMGYGVVGGAVDQSSGIKPITLPVGATAAAQGTSYIQFQSTLDSTAAVGTAFTSPVTVYDSLGASHQVNVVFTKTSDSTWSYDAELTAGTASGTPINNTGTLTFDASGNLVSPAANITGVTFPGMTDGAKDLTFSFNLYNSAGVGQITQTAGTSNTSTTTQDGYTAGAFQSYTVDGNGLISATYSNGKTQPIAQLAMASVTNTDGLVRSGANDYTVTAASGAMNIGLANVGGRGTIEGQALEQSNVDISAEFSDLIVAQRAFEANSKTVTTFDSVTEQAINMIR</sequence>
<dbReference type="InterPro" id="IPR037925">
    <property type="entry name" value="FlgE/F/G-like"/>
</dbReference>
<dbReference type="AlphaFoldDB" id="A0A239EK27"/>
<feature type="domain" description="Flagellar hook protein FlgE/F/G-like D1" evidence="9">
    <location>
        <begin position="87"/>
        <end position="152"/>
    </location>
</feature>
<dbReference type="InterPro" id="IPR001444">
    <property type="entry name" value="Flag_bb_rod_N"/>
</dbReference>
<dbReference type="Pfam" id="PF07559">
    <property type="entry name" value="FlgE_D2"/>
    <property type="match status" value="1"/>
</dbReference>
<evidence type="ECO:0000259" key="6">
    <source>
        <dbReference type="Pfam" id="PF00460"/>
    </source>
</evidence>